<evidence type="ECO:0000313" key="5">
    <source>
        <dbReference type="Proteomes" id="UP000703269"/>
    </source>
</evidence>
<evidence type="ECO:0000313" key="4">
    <source>
        <dbReference type="EMBL" id="GJE88350.1"/>
    </source>
</evidence>
<dbReference type="InterPro" id="IPR011993">
    <property type="entry name" value="PH-like_dom_sf"/>
</dbReference>
<dbReference type="Pfam" id="PF00780">
    <property type="entry name" value="CNH"/>
    <property type="match status" value="1"/>
</dbReference>
<dbReference type="OrthoDB" id="2272012at2759"/>
<name>A0A9P3G6B5_9APHY</name>
<reference evidence="4 5" key="1">
    <citation type="submission" date="2021-08" db="EMBL/GenBank/DDBJ databases">
        <title>Draft Genome Sequence of Phanerochaete sordida strain YK-624.</title>
        <authorList>
            <person name="Mori T."/>
            <person name="Dohra H."/>
            <person name="Suzuki T."/>
            <person name="Kawagishi H."/>
            <person name="Hirai H."/>
        </authorList>
    </citation>
    <scope>NUCLEOTIDE SEQUENCE [LARGE SCALE GENOMIC DNA]</scope>
    <source>
        <strain evidence="4 5">YK-624</strain>
    </source>
</reference>
<evidence type="ECO:0000259" key="3">
    <source>
        <dbReference type="PROSITE" id="PS50219"/>
    </source>
</evidence>
<dbReference type="EMBL" id="BPQB01000009">
    <property type="protein sequence ID" value="GJE88350.1"/>
    <property type="molecule type" value="Genomic_DNA"/>
</dbReference>
<evidence type="ECO:0000256" key="2">
    <source>
        <dbReference type="ARBA" id="ARBA00022658"/>
    </source>
</evidence>
<feature type="domain" description="CNH" evidence="3">
    <location>
        <begin position="189"/>
        <end position="485"/>
    </location>
</feature>
<keyword evidence="5" id="KW-1185">Reference proteome</keyword>
<protein>
    <submittedName>
        <fullName evidence="4">CNH-domain-containing protein</fullName>
    </submittedName>
</protein>
<dbReference type="GO" id="GO:0005085">
    <property type="term" value="F:guanyl-nucleotide exchange factor activity"/>
    <property type="evidence" value="ECO:0007669"/>
    <property type="project" value="UniProtKB-KW"/>
</dbReference>
<comment type="caution">
    <text evidence="4">The sequence shown here is derived from an EMBL/GenBank/DDBJ whole genome shotgun (WGS) entry which is preliminary data.</text>
</comment>
<accession>A0A9P3G6B5</accession>
<dbReference type="PROSITE" id="PS50219">
    <property type="entry name" value="CNH"/>
    <property type="match status" value="1"/>
</dbReference>
<evidence type="ECO:0000256" key="1">
    <source>
        <dbReference type="ARBA" id="ARBA00022553"/>
    </source>
</evidence>
<organism evidence="4 5">
    <name type="scientific">Phanerochaete sordida</name>
    <dbReference type="NCBI Taxonomy" id="48140"/>
    <lineage>
        <taxon>Eukaryota</taxon>
        <taxon>Fungi</taxon>
        <taxon>Dikarya</taxon>
        <taxon>Basidiomycota</taxon>
        <taxon>Agaricomycotina</taxon>
        <taxon>Agaricomycetes</taxon>
        <taxon>Polyporales</taxon>
        <taxon>Phanerochaetaceae</taxon>
        <taxon>Phanerochaete</taxon>
    </lineage>
</organism>
<keyword evidence="1" id="KW-0597">Phosphoprotein</keyword>
<sequence>MNSSSTTLVEANSTPDAQVRVDISDLASRLVFRPGEETDLGLTEGHTILYQSVLARTHAGSQEGHDQRLVLLLDHLLLVLRPQPDQERYEVCLRPIPLDLLIVSATAISKGPSGMTEALNLISCVNPSQAQEAEQGFPITFARLGRKSGQMTCWATTFEIQQGWIRRVRKQQEAMQERKRPIATELLARKVVSCAVPYDQGRKIIYGIASGVYLLELGESRHDPVKVLSMSGVTQIDVMQSARLLIVLAEGVLLAFPLDVLDTEDSAANLERAQRLASRVSFFKVGMCMGKVVLCAVKPSALSSTVKVFEPAPENRARSIVPTLRRLVRSNPPLLAVLKEFYIPKQIYSVSVLKTKLCLVCAGAFEIIDLESLGMQPLLDPADESLKFASGRGSLEAVALFRIKDNFLACYNEIAFYLDKTGRHVKSEVSLIRWEGRPTSFAVHHPYIFAFDPAFVEVRHVETGQLVQVIPGGHIRCLFSRAPPPKADWAETSEEQGNVLVGSDEGIVELQISTPDEVVAHGRWWSFLCSAFAESYVLSLFPGTMWSKCSMPRR</sequence>
<dbReference type="InterPro" id="IPR001180">
    <property type="entry name" value="CNH_dom"/>
</dbReference>
<gene>
    <name evidence="4" type="ORF">PsYK624_044330</name>
</gene>
<dbReference type="SMART" id="SM00036">
    <property type="entry name" value="CNH"/>
    <property type="match status" value="1"/>
</dbReference>
<dbReference type="PANTHER" id="PTHR46572:SF2">
    <property type="entry name" value="RHO1 GDP-GTP EXCHANGE PROTEIN 1-RELATED"/>
    <property type="match status" value="1"/>
</dbReference>
<dbReference type="PANTHER" id="PTHR46572">
    <property type="entry name" value="RHO1 GDP-GTP EXCHANGE PROTEIN 1-RELATED"/>
    <property type="match status" value="1"/>
</dbReference>
<keyword evidence="2" id="KW-0344">Guanine-nucleotide releasing factor</keyword>
<dbReference type="Proteomes" id="UP000703269">
    <property type="component" value="Unassembled WGS sequence"/>
</dbReference>
<proteinExistence type="predicted"/>
<dbReference type="InterPro" id="IPR041675">
    <property type="entry name" value="PH_5"/>
</dbReference>
<dbReference type="Gene3D" id="2.30.29.30">
    <property type="entry name" value="Pleckstrin-homology domain (PH domain)/Phosphotyrosine-binding domain (PTB)"/>
    <property type="match status" value="1"/>
</dbReference>
<dbReference type="InterPro" id="IPR052233">
    <property type="entry name" value="Rho-type_GEFs"/>
</dbReference>
<dbReference type="Pfam" id="PF15405">
    <property type="entry name" value="PH_5"/>
    <property type="match status" value="1"/>
</dbReference>
<dbReference type="AlphaFoldDB" id="A0A9P3G6B5"/>